<dbReference type="PANTHER" id="PTHR12233">
    <property type="entry name" value="VACUOLAR PROTEIN SORTING 26 RELATED"/>
    <property type="match status" value="1"/>
</dbReference>
<dbReference type="AlphaFoldDB" id="A0A9P5VRF7"/>
<dbReference type="InterPro" id="IPR028934">
    <property type="entry name" value="Vps26-related"/>
</dbReference>
<dbReference type="Gene3D" id="2.60.40.640">
    <property type="match status" value="2"/>
</dbReference>
<dbReference type="FunFam" id="2.60.40.640:FF:000010">
    <property type="entry name" value="Vacuolar protein sorting-associated protein 26"/>
    <property type="match status" value="1"/>
</dbReference>
<dbReference type="FunFam" id="2.60.40.640:FF:000001">
    <property type="entry name" value="Vacuolar protein sorting-associated protein 26A"/>
    <property type="match status" value="1"/>
</dbReference>
<dbReference type="InterPro" id="IPR014752">
    <property type="entry name" value="Arrestin-like_C"/>
</dbReference>
<keyword evidence="2" id="KW-0813">Transport</keyword>
<gene>
    <name evidence="4" type="primary">VPS26B_2</name>
    <name evidence="4" type="ORF">BG006_007744</name>
</gene>
<reference evidence="4" key="1">
    <citation type="journal article" date="2020" name="Fungal Divers.">
        <title>Resolving the Mortierellaceae phylogeny through synthesis of multi-gene phylogenetics and phylogenomics.</title>
        <authorList>
            <person name="Vandepol N."/>
            <person name="Liber J."/>
            <person name="Desiro A."/>
            <person name="Na H."/>
            <person name="Kennedy M."/>
            <person name="Barry K."/>
            <person name="Grigoriev I.V."/>
            <person name="Miller A.N."/>
            <person name="O'Donnell K."/>
            <person name="Stajich J.E."/>
            <person name="Bonito G."/>
        </authorList>
    </citation>
    <scope>NUCLEOTIDE SEQUENCE</scope>
    <source>
        <strain evidence="4">NVP1</strain>
    </source>
</reference>
<dbReference type="Proteomes" id="UP000696485">
    <property type="component" value="Unassembled WGS sequence"/>
</dbReference>
<dbReference type="Pfam" id="PF03643">
    <property type="entry name" value="Vps26"/>
    <property type="match status" value="1"/>
</dbReference>
<evidence type="ECO:0000313" key="5">
    <source>
        <dbReference type="Proteomes" id="UP000696485"/>
    </source>
</evidence>
<accession>A0A9P5VRF7</accession>
<protein>
    <submittedName>
        <fullName evidence="4">Vacuolar protein sorting-associated protein 26B</fullName>
    </submittedName>
</protein>
<proteinExistence type="inferred from homology"/>
<evidence type="ECO:0000256" key="2">
    <source>
        <dbReference type="ARBA" id="ARBA00022448"/>
    </source>
</evidence>
<evidence type="ECO:0000256" key="3">
    <source>
        <dbReference type="ARBA" id="ARBA00022927"/>
    </source>
</evidence>
<dbReference type="EMBL" id="JAAAUY010000005">
    <property type="protein sequence ID" value="KAF9338259.1"/>
    <property type="molecule type" value="Genomic_DNA"/>
</dbReference>
<evidence type="ECO:0000256" key="1">
    <source>
        <dbReference type="ARBA" id="ARBA00009100"/>
    </source>
</evidence>
<comment type="caution">
    <text evidence="4">The sequence shown here is derived from an EMBL/GenBank/DDBJ whole genome shotgun (WGS) entry which is preliminary data.</text>
</comment>
<keyword evidence="3" id="KW-0653">Protein transport</keyword>
<evidence type="ECO:0000313" key="4">
    <source>
        <dbReference type="EMBL" id="KAF9338259.1"/>
    </source>
</evidence>
<comment type="similarity">
    <text evidence="1">Belongs to the VPS26 family.</text>
</comment>
<sequence>MSLSNIFAFSAPVDVQVVFKGEVERKMVEVKVDKDRREKFPLYFDGETVAGKINIRVKDGKKLEHNGIKVEFVGNIELFYDRGNHYEFSSLQQELAVPGELRASTTLDFEFKNVEKMYESYHGINVKLRYFIRVTILRRLADVVKERDIWVYSYVMPAENANNSIKMEVGIEDCLHIEFEYNRSKYHLKDVIVGKIYFLLVRIKIKHMELSIIRRETTGTAPNQYNESETITKFEIMDGAPVRGETIPIRLFLGGFELTPTFRDVNKKFSTRYYLNLVLVDEEHRRYFKQQEITIFRRRVDDGLEPEEGGEA</sequence>
<keyword evidence="5" id="KW-1185">Reference proteome</keyword>
<name>A0A9P5VRF7_9FUNG</name>
<organism evidence="4 5">
    <name type="scientific">Podila minutissima</name>
    <dbReference type="NCBI Taxonomy" id="64525"/>
    <lineage>
        <taxon>Eukaryota</taxon>
        <taxon>Fungi</taxon>
        <taxon>Fungi incertae sedis</taxon>
        <taxon>Mucoromycota</taxon>
        <taxon>Mortierellomycotina</taxon>
        <taxon>Mortierellomycetes</taxon>
        <taxon>Mortierellales</taxon>
        <taxon>Mortierellaceae</taxon>
        <taxon>Podila</taxon>
    </lineage>
</organism>
<dbReference type="GO" id="GO:0006886">
    <property type="term" value="P:intracellular protein transport"/>
    <property type="evidence" value="ECO:0007669"/>
    <property type="project" value="InterPro"/>
</dbReference>